<dbReference type="Proteomes" id="UP001497472">
    <property type="component" value="Unassembled WGS sequence"/>
</dbReference>
<evidence type="ECO:0000313" key="3">
    <source>
        <dbReference type="Proteomes" id="UP001497472"/>
    </source>
</evidence>
<reference evidence="2 3" key="1">
    <citation type="submission" date="2023-11" db="EMBL/GenBank/DDBJ databases">
        <authorList>
            <person name="Okamura Y."/>
        </authorList>
    </citation>
    <scope>NUCLEOTIDE SEQUENCE [LARGE SCALE GENOMIC DNA]</scope>
</reference>
<organism evidence="2 3">
    <name type="scientific">Leptosia nina</name>
    <dbReference type="NCBI Taxonomy" id="320188"/>
    <lineage>
        <taxon>Eukaryota</taxon>
        <taxon>Metazoa</taxon>
        <taxon>Ecdysozoa</taxon>
        <taxon>Arthropoda</taxon>
        <taxon>Hexapoda</taxon>
        <taxon>Insecta</taxon>
        <taxon>Pterygota</taxon>
        <taxon>Neoptera</taxon>
        <taxon>Endopterygota</taxon>
        <taxon>Lepidoptera</taxon>
        <taxon>Glossata</taxon>
        <taxon>Ditrysia</taxon>
        <taxon>Papilionoidea</taxon>
        <taxon>Pieridae</taxon>
        <taxon>Pierinae</taxon>
        <taxon>Leptosia</taxon>
    </lineage>
</organism>
<comment type="caution">
    <text evidence="2">The sequence shown here is derived from an EMBL/GenBank/DDBJ whole genome shotgun (WGS) entry which is preliminary data.</text>
</comment>
<gene>
    <name evidence="2" type="ORF">LNINA_LOCUS14603</name>
</gene>
<name>A0AAV1K3V0_9NEOP</name>
<keyword evidence="3" id="KW-1185">Reference proteome</keyword>
<sequence>MLINQRTVSDGEAGVESLEPDPRLCKRSAIRPQEVRRGAEYIVTTQQSLDTSNKPDYRSTYATVHAETSEENAMKTGKRTLIVLAAG</sequence>
<dbReference type="AlphaFoldDB" id="A0AAV1K3V0"/>
<evidence type="ECO:0000256" key="1">
    <source>
        <dbReference type="SAM" id="MobiDB-lite"/>
    </source>
</evidence>
<evidence type="ECO:0000313" key="2">
    <source>
        <dbReference type="EMBL" id="CAK1555816.1"/>
    </source>
</evidence>
<protein>
    <submittedName>
        <fullName evidence="2">Uncharacterized protein</fullName>
    </submittedName>
</protein>
<feature type="region of interest" description="Disordered" evidence="1">
    <location>
        <begin position="1"/>
        <end position="20"/>
    </location>
</feature>
<proteinExistence type="predicted"/>
<dbReference type="EMBL" id="CAVLEF010000280">
    <property type="protein sequence ID" value="CAK1555816.1"/>
    <property type="molecule type" value="Genomic_DNA"/>
</dbReference>
<accession>A0AAV1K3V0</accession>